<dbReference type="InterPro" id="IPR019440">
    <property type="entry name" value="MAU2"/>
</dbReference>
<keyword evidence="5" id="KW-0159">Chromosome partition</keyword>
<dbReference type="EMBL" id="JACEIK010007554">
    <property type="protein sequence ID" value="MCE3050410.1"/>
    <property type="molecule type" value="Genomic_DNA"/>
</dbReference>
<protein>
    <submittedName>
        <fullName evidence="8">Uncharacterized protein</fullName>
    </submittedName>
</protein>
<keyword evidence="3" id="KW-0132">Cell division</keyword>
<keyword evidence="9" id="KW-1185">Reference proteome</keyword>
<keyword evidence="7" id="KW-0131">Cell cycle</keyword>
<gene>
    <name evidence="8" type="ORF">HAX54_047140</name>
</gene>
<comment type="subcellular location">
    <subcellularLocation>
        <location evidence="1">Nucleus</location>
    </subcellularLocation>
</comment>
<sequence>MASFSTTPIIFDYCSEISMLAAQAATTTTPISMDLSKFHLLLRHNQPPAIQSTLATPQLAELPAKFISSEQTSLKVLKNILGGWGAAWGGVGEEVGNGEIALMIENALEQGNTQALGGELMVASMCPGRFLQCHHDLSARCFLQLRSCMCTSCNGRMKVPFKMLSTDAMLWESVESEKRQQCLGLLFYNELLHVFYLLRICDYKNAVQHVDKLDAAMNLKLRDRSALSAKQAHLEEQLNNLTGNDRDFSEPIYFGSARRTWEDKLELAPPPIDGEWLPKGAIYVLVDLTVAVCSVKGLFKECLKRIQSGPHKLFKRSWKSMGFLME</sequence>
<evidence type="ECO:0000256" key="6">
    <source>
        <dbReference type="ARBA" id="ARBA00023242"/>
    </source>
</evidence>
<comment type="similarity">
    <text evidence="2">Belongs to the SCC4/mau-2 family.</text>
</comment>
<dbReference type="PANTHER" id="PTHR21394">
    <property type="entry name" value="MAU2 CHROMATID COHESION FACTOR HOMOLOG"/>
    <property type="match status" value="1"/>
</dbReference>
<evidence type="ECO:0000256" key="5">
    <source>
        <dbReference type="ARBA" id="ARBA00022829"/>
    </source>
</evidence>
<keyword evidence="4" id="KW-0498">Mitosis</keyword>
<comment type="caution">
    <text evidence="8">The sequence shown here is derived from an EMBL/GenBank/DDBJ whole genome shotgun (WGS) entry which is preliminary data.</text>
</comment>
<evidence type="ECO:0000256" key="7">
    <source>
        <dbReference type="ARBA" id="ARBA00023306"/>
    </source>
</evidence>
<evidence type="ECO:0000256" key="1">
    <source>
        <dbReference type="ARBA" id="ARBA00004123"/>
    </source>
</evidence>
<accession>A0ABS8WLQ2</accession>
<proteinExistence type="inferred from homology"/>
<name>A0ABS8WLQ2_DATST</name>
<organism evidence="8 9">
    <name type="scientific">Datura stramonium</name>
    <name type="common">Jimsonweed</name>
    <name type="synonym">Common thornapple</name>
    <dbReference type="NCBI Taxonomy" id="4076"/>
    <lineage>
        <taxon>Eukaryota</taxon>
        <taxon>Viridiplantae</taxon>
        <taxon>Streptophyta</taxon>
        <taxon>Embryophyta</taxon>
        <taxon>Tracheophyta</taxon>
        <taxon>Spermatophyta</taxon>
        <taxon>Magnoliopsida</taxon>
        <taxon>eudicotyledons</taxon>
        <taxon>Gunneridae</taxon>
        <taxon>Pentapetalae</taxon>
        <taxon>asterids</taxon>
        <taxon>lamiids</taxon>
        <taxon>Solanales</taxon>
        <taxon>Solanaceae</taxon>
        <taxon>Solanoideae</taxon>
        <taxon>Datureae</taxon>
        <taxon>Datura</taxon>
    </lineage>
</organism>
<evidence type="ECO:0000256" key="3">
    <source>
        <dbReference type="ARBA" id="ARBA00022618"/>
    </source>
</evidence>
<evidence type="ECO:0000256" key="2">
    <source>
        <dbReference type="ARBA" id="ARBA00008585"/>
    </source>
</evidence>
<evidence type="ECO:0000256" key="4">
    <source>
        <dbReference type="ARBA" id="ARBA00022776"/>
    </source>
</evidence>
<keyword evidence="6" id="KW-0539">Nucleus</keyword>
<evidence type="ECO:0000313" key="8">
    <source>
        <dbReference type="EMBL" id="MCE3050410.1"/>
    </source>
</evidence>
<reference evidence="8 9" key="1">
    <citation type="journal article" date="2021" name="BMC Genomics">
        <title>Datura genome reveals duplications of psychoactive alkaloid biosynthetic genes and high mutation rate following tissue culture.</title>
        <authorList>
            <person name="Rajewski A."/>
            <person name="Carter-House D."/>
            <person name="Stajich J."/>
            <person name="Litt A."/>
        </authorList>
    </citation>
    <scope>NUCLEOTIDE SEQUENCE [LARGE SCALE GENOMIC DNA]</scope>
    <source>
        <strain evidence="8">AR-01</strain>
    </source>
</reference>
<dbReference type="Proteomes" id="UP000823775">
    <property type="component" value="Unassembled WGS sequence"/>
</dbReference>
<evidence type="ECO:0000313" key="9">
    <source>
        <dbReference type="Proteomes" id="UP000823775"/>
    </source>
</evidence>